<comment type="caution">
    <text evidence="1">The sequence shown here is derived from an EMBL/GenBank/DDBJ whole genome shotgun (WGS) entry which is preliminary data.</text>
</comment>
<protein>
    <submittedName>
        <fullName evidence="1">DUF1800 domain-containing protein</fullName>
    </submittedName>
</protein>
<dbReference type="RefSeq" id="WP_181837106.1">
    <property type="nucleotide sequence ID" value="NZ_JACERN010000041.1"/>
</dbReference>
<keyword evidence="2" id="KW-1185">Reference proteome</keyword>
<accession>A0A838Y4A7</accession>
<name>A0A838Y4A7_9NEIS</name>
<organism evidence="1 2">
    <name type="scientific">Aquitalea aquatica</name>
    <dbReference type="NCBI Taxonomy" id="3044273"/>
    <lineage>
        <taxon>Bacteria</taxon>
        <taxon>Pseudomonadati</taxon>
        <taxon>Pseudomonadota</taxon>
        <taxon>Betaproteobacteria</taxon>
        <taxon>Neisseriales</taxon>
        <taxon>Chromobacteriaceae</taxon>
        <taxon>Aquitalea</taxon>
    </lineage>
</organism>
<reference evidence="1 2" key="1">
    <citation type="submission" date="2020-07" db="EMBL/GenBank/DDBJ databases">
        <title>Draft genome sequence of violacein-producing bacteria and related species.</title>
        <authorList>
            <person name="Wilson H.S."/>
            <person name="De Leon M.E."/>
        </authorList>
    </citation>
    <scope>NUCLEOTIDE SEQUENCE [LARGE SCALE GENOMIC DNA]</scope>
    <source>
        <strain evidence="1 2">HSC-21Su07</strain>
    </source>
</reference>
<dbReference type="InterPro" id="IPR014917">
    <property type="entry name" value="DUF1800"/>
</dbReference>
<evidence type="ECO:0000313" key="1">
    <source>
        <dbReference type="EMBL" id="MBA4710193.1"/>
    </source>
</evidence>
<gene>
    <name evidence="1" type="ORF">H2Z84_17625</name>
</gene>
<evidence type="ECO:0000313" key="2">
    <source>
        <dbReference type="Proteomes" id="UP000545606"/>
    </source>
</evidence>
<proteinExistence type="predicted"/>
<sequence length="502" mass="56852">MASQDLAGLSYTEERAFPMRSHAQTAFRLILLCLLPLTAWAGIGEEGARHLLSRTGFGANPAQIALYAPLGREQAVDRLLDHAVYNALSAPPAWVNEPFDRPGKPNLTEDEKKALQKERNEHAQELRGWWLEEMRSTPSPLTEKMTLFWHNHFVSGLDKVGVPQLMYQQNVLLRHQALGNFGQLLHAIARDPAMMRYLDTVNNRKGQPNENFAREVMELFTLGEGHYSEQDIREAARAFTGWSLDKDFHFVYRPNQHDNGDKTIFGQQGNFDGDDVLDMLLRKPQTARFVTIRLWKYLVSPTPNEADIQRLSTLFYRDNYEIRPLLRAMLLTPAFWQSQGQLIKSPLELTVGTLVTFDLTPPDWRALAGLNRQLGQDVFNPPNVKGWPGGEVWINSATLLTRKQFLDRLSHDAAPIRNNFIKADGQMDEARGREARIQRLIQAGLRPIKLQPDEWTAIYHVRNAADSARLLLAVPPAQPLPEGMSGAQAIAPLLLDPAYQVH</sequence>
<dbReference type="Pfam" id="PF08811">
    <property type="entry name" value="DUF1800"/>
    <property type="match status" value="1"/>
</dbReference>
<dbReference type="EMBL" id="JACERN010000041">
    <property type="protein sequence ID" value="MBA4710193.1"/>
    <property type="molecule type" value="Genomic_DNA"/>
</dbReference>
<dbReference type="Proteomes" id="UP000545606">
    <property type="component" value="Unassembled WGS sequence"/>
</dbReference>
<dbReference type="AlphaFoldDB" id="A0A838Y4A7"/>